<evidence type="ECO:0000256" key="4">
    <source>
        <dbReference type="ARBA" id="ARBA00022741"/>
    </source>
</evidence>
<feature type="binding site" evidence="7">
    <location>
        <position position="119"/>
    </location>
    <ligand>
        <name>L-glutamine</name>
        <dbReference type="ChEBI" id="CHEBI:58359"/>
    </ligand>
</feature>
<feature type="active site" description="Proton acceptor; for glutaminase activity" evidence="7">
    <location>
        <position position="44"/>
    </location>
</feature>
<evidence type="ECO:0000256" key="6">
    <source>
        <dbReference type="ARBA" id="ARBA00023027"/>
    </source>
</evidence>
<comment type="pathway">
    <text evidence="1 7 8">Cofactor biosynthesis; NAD(+) biosynthesis; NAD(+) from deamido-NAD(+) (L-Gln route): step 1/1.</text>
</comment>
<dbReference type="InterPro" id="IPR014445">
    <property type="entry name" value="Gln-dep_NAD_synthase"/>
</dbReference>
<comment type="function">
    <text evidence="7">Catalyzes the ATP-dependent amidation of deamido-NAD to form NAD. Uses L-glutamine as a nitrogen source.</text>
</comment>
<evidence type="ECO:0000313" key="11">
    <source>
        <dbReference type="EMBL" id="KFE62522.1"/>
    </source>
</evidence>
<dbReference type="Pfam" id="PF00795">
    <property type="entry name" value="CN_hydrolase"/>
    <property type="match status" value="1"/>
</dbReference>
<name>A0A085W4A9_9BACT</name>
<evidence type="ECO:0000256" key="2">
    <source>
        <dbReference type="ARBA" id="ARBA00007145"/>
    </source>
</evidence>
<protein>
    <recommendedName>
        <fullName evidence="7 8">Glutamine-dependent NAD(+) synthetase</fullName>
        <ecNumber evidence="7 8">6.3.5.1</ecNumber>
    </recommendedName>
    <alternativeName>
        <fullName evidence="7 8">NAD(+) synthase [glutamine-hydrolyzing]</fullName>
    </alternativeName>
</protein>
<dbReference type="Proteomes" id="UP000028725">
    <property type="component" value="Unassembled WGS sequence"/>
</dbReference>
<dbReference type="InterPro" id="IPR003694">
    <property type="entry name" value="NAD_synthase"/>
</dbReference>
<evidence type="ECO:0000256" key="3">
    <source>
        <dbReference type="ARBA" id="ARBA00022598"/>
    </source>
</evidence>
<comment type="catalytic activity">
    <reaction evidence="7 8">
        <text>deamido-NAD(+) + L-glutamine + ATP + H2O = L-glutamate + AMP + diphosphate + NAD(+) + H(+)</text>
        <dbReference type="Rhea" id="RHEA:24384"/>
        <dbReference type="ChEBI" id="CHEBI:15377"/>
        <dbReference type="ChEBI" id="CHEBI:15378"/>
        <dbReference type="ChEBI" id="CHEBI:29985"/>
        <dbReference type="ChEBI" id="CHEBI:30616"/>
        <dbReference type="ChEBI" id="CHEBI:33019"/>
        <dbReference type="ChEBI" id="CHEBI:57540"/>
        <dbReference type="ChEBI" id="CHEBI:58359"/>
        <dbReference type="ChEBI" id="CHEBI:58437"/>
        <dbReference type="ChEBI" id="CHEBI:456215"/>
        <dbReference type="EC" id="6.3.5.1"/>
    </reaction>
</comment>
<evidence type="ECO:0000256" key="1">
    <source>
        <dbReference type="ARBA" id="ARBA00005188"/>
    </source>
</evidence>
<evidence type="ECO:0000256" key="7">
    <source>
        <dbReference type="HAMAP-Rule" id="MF_02090"/>
    </source>
</evidence>
<dbReference type="CDD" id="cd00553">
    <property type="entry name" value="NAD_synthase"/>
    <property type="match status" value="1"/>
</dbReference>
<dbReference type="Gene3D" id="3.60.110.10">
    <property type="entry name" value="Carbon-nitrogen hydrolase"/>
    <property type="match status" value="1"/>
</dbReference>
<dbReference type="SUPFAM" id="SSF56317">
    <property type="entry name" value="Carbon-nitrogen hydrolase"/>
    <property type="match status" value="1"/>
</dbReference>
<dbReference type="HAMAP" id="MF_02090">
    <property type="entry name" value="NadE_glutamine_dep"/>
    <property type="match status" value="1"/>
</dbReference>
<keyword evidence="5 7" id="KW-0067">ATP-binding</keyword>
<dbReference type="GO" id="GO:0003952">
    <property type="term" value="F:NAD+ synthase (glutamine-hydrolyzing) activity"/>
    <property type="evidence" value="ECO:0007669"/>
    <property type="project" value="UniProtKB-UniRule"/>
</dbReference>
<dbReference type="InterPro" id="IPR014729">
    <property type="entry name" value="Rossmann-like_a/b/a_fold"/>
</dbReference>
<feature type="binding site" evidence="7">
    <location>
        <position position="474"/>
    </location>
    <ligand>
        <name>deamido-NAD(+)</name>
        <dbReference type="ChEBI" id="CHEBI:58437"/>
        <note>ligand shared between two neighboring subunits</note>
    </ligand>
</feature>
<evidence type="ECO:0000256" key="9">
    <source>
        <dbReference type="RuleBase" id="RU003811"/>
    </source>
</evidence>
<feature type="active site" description="Nucleophile; for glutaminase activity" evidence="7">
    <location>
        <position position="161"/>
    </location>
</feature>
<comment type="caution">
    <text evidence="11">The sequence shown here is derived from an EMBL/GenBank/DDBJ whole genome shotgun (WGS) entry which is preliminary data.</text>
</comment>
<keyword evidence="4 7" id="KW-0547">Nucleotide-binding</keyword>
<feature type="active site" description="For glutaminase activity" evidence="7">
    <location>
        <position position="113"/>
    </location>
</feature>
<keyword evidence="12" id="KW-1185">Reference proteome</keyword>
<keyword evidence="3 7" id="KW-0436">Ligase</keyword>
<comment type="caution">
    <text evidence="7">Lacks conserved residue(s) required for the propagation of feature annotation.</text>
</comment>
<dbReference type="AlphaFoldDB" id="A0A085W4A9"/>
<feature type="domain" description="CN hydrolase" evidence="10">
    <location>
        <begin position="4"/>
        <end position="257"/>
    </location>
</feature>
<feature type="binding site" evidence="7">
    <location>
        <position position="469"/>
    </location>
    <ligand>
        <name>ATP</name>
        <dbReference type="ChEBI" id="CHEBI:30616"/>
    </ligand>
</feature>
<keyword evidence="6 7" id="KW-0520">NAD</keyword>
<proteinExistence type="inferred from homology"/>
<dbReference type="PANTHER" id="PTHR23090">
    <property type="entry name" value="NH 3 /GLUTAMINE-DEPENDENT NAD + SYNTHETASE"/>
    <property type="match status" value="1"/>
</dbReference>
<dbReference type="GO" id="GO:0008795">
    <property type="term" value="F:NAD+ synthase activity"/>
    <property type="evidence" value="ECO:0007669"/>
    <property type="project" value="UniProtKB-UniRule"/>
</dbReference>
<feature type="binding site" evidence="7">
    <location>
        <position position="445"/>
    </location>
    <ligand>
        <name>deamido-NAD(+)</name>
        <dbReference type="ChEBI" id="CHEBI:58437"/>
        <note>ligand shared between two neighboring subunits</note>
    </ligand>
</feature>
<dbReference type="PIRSF" id="PIRSF006630">
    <property type="entry name" value="NADS_GAT"/>
    <property type="match status" value="1"/>
</dbReference>
<dbReference type="GO" id="GO:0009435">
    <property type="term" value="P:NAD+ biosynthetic process"/>
    <property type="evidence" value="ECO:0007669"/>
    <property type="project" value="UniProtKB-UniRule"/>
</dbReference>
<evidence type="ECO:0000256" key="5">
    <source>
        <dbReference type="ARBA" id="ARBA00022840"/>
    </source>
</evidence>
<gene>
    <name evidence="7" type="primary">nadE</name>
    <name evidence="11" type="ORF">DB31_3956</name>
</gene>
<dbReference type="Pfam" id="PF02540">
    <property type="entry name" value="NAD_synthase"/>
    <property type="match status" value="1"/>
</dbReference>
<dbReference type="GO" id="GO:0005524">
    <property type="term" value="F:ATP binding"/>
    <property type="evidence" value="ECO:0007669"/>
    <property type="project" value="UniProtKB-UniRule"/>
</dbReference>
<dbReference type="STRING" id="394096.DB31_3956"/>
<feature type="binding site" evidence="7">
    <location>
        <begin position="354"/>
        <end position="361"/>
    </location>
    <ligand>
        <name>ATP</name>
        <dbReference type="ChEBI" id="CHEBI:30616"/>
    </ligand>
</feature>
<comment type="similarity">
    <text evidence="2 7 8">In the C-terminal section; belongs to the NAD synthetase family.</text>
</comment>
<evidence type="ECO:0000313" key="12">
    <source>
        <dbReference type="Proteomes" id="UP000028725"/>
    </source>
</evidence>
<dbReference type="SUPFAM" id="SSF52402">
    <property type="entry name" value="Adenine nucleotide alpha hydrolases-like"/>
    <property type="match status" value="1"/>
</dbReference>
<comment type="similarity">
    <text evidence="9">Belongs to the NAD synthetase family.</text>
</comment>
<feature type="binding site" evidence="7">
    <location>
        <position position="595"/>
    </location>
    <ligand>
        <name>deamido-NAD(+)</name>
        <dbReference type="ChEBI" id="CHEBI:58437"/>
        <note>ligand shared between two neighboring subunits</note>
    </ligand>
</feature>
<dbReference type="InterPro" id="IPR022310">
    <property type="entry name" value="NAD/GMP_synthase"/>
</dbReference>
<dbReference type="UniPathway" id="UPA00253">
    <property type="reaction ID" value="UER00334"/>
</dbReference>
<accession>A0A085W4A9</accession>
<sequence>MRLVKVGIASVNTTVGAFTRNMERVLTLARKMAADDVTVGLFPEQVIGGYPAEDLIQWQGFVDHQWPELERFARETASLSTVFVVGVAVAHQGLRLNCAAVVASGQVLGLVPKEKLPTYSIFYEARTWSRGYPGMAEVHRDVPLGDYLFRFDFGTLAPEVCEDIWSADGPQRRRTYSGGELVVNLSASPFRIGFVDTRRELIATRAADHQCTIAYANALGSNDGIIFDGGGFLNQNGRHVHETPRFQEGYSAAVVDLDRTMRLRTENTTWRGDYEAWVARGGKPVPALDCTKVFQSKRDKLTYPVPAHRSFFLPGPDQRRPAREALCEDVLDALALGVGDYFEKTRAFKVIGIALSGGRDSLLTLLIAHRYAKKVRPENPGSLLRAFYMPSRYSSDATRDAAETISRELGVPFQVIPIEEAFDRELAVAKQMLGEQPVTAVTEQNVQARLRAQRMWNWSNSAGGLFLQTGNMSEKSVGYTTIGGDLMGALAVIANVPKTVVMYLLDYLQEKTGYEGIKKVLAKPAGPELAHNQVGEEELMPFPILDACFYLFAGEKLVPAELVQALTAMFPEVEPARLQGYADKFVRLFLQSIYKWVQSPLSLHIGNLDLDRERAMQLPVVTGSEWTKKA</sequence>
<dbReference type="OrthoDB" id="9799210at2"/>
<dbReference type="EC" id="6.3.5.1" evidence="7 8"/>
<dbReference type="PROSITE" id="PS50263">
    <property type="entry name" value="CN_HYDROLASE"/>
    <property type="match status" value="1"/>
</dbReference>
<evidence type="ECO:0000256" key="8">
    <source>
        <dbReference type="PIRNR" id="PIRNR006630"/>
    </source>
</evidence>
<dbReference type="NCBIfam" id="TIGR00552">
    <property type="entry name" value="nadE"/>
    <property type="match status" value="1"/>
</dbReference>
<dbReference type="Gene3D" id="3.40.50.620">
    <property type="entry name" value="HUPs"/>
    <property type="match status" value="1"/>
</dbReference>
<dbReference type="EMBL" id="JMCB01000021">
    <property type="protein sequence ID" value="KFE62522.1"/>
    <property type="molecule type" value="Genomic_DNA"/>
</dbReference>
<organism evidence="11 12">
    <name type="scientific">Hyalangium minutum</name>
    <dbReference type="NCBI Taxonomy" id="394096"/>
    <lineage>
        <taxon>Bacteria</taxon>
        <taxon>Pseudomonadati</taxon>
        <taxon>Myxococcota</taxon>
        <taxon>Myxococcia</taxon>
        <taxon>Myxococcales</taxon>
        <taxon>Cystobacterineae</taxon>
        <taxon>Archangiaceae</taxon>
        <taxon>Hyalangium</taxon>
    </lineage>
</organism>
<dbReference type="RefSeq" id="WP_044197275.1">
    <property type="nucleotide sequence ID" value="NZ_JMCB01000021.1"/>
</dbReference>
<dbReference type="CDD" id="cd07570">
    <property type="entry name" value="GAT_Gln-NAD-synth"/>
    <property type="match status" value="1"/>
</dbReference>
<dbReference type="PANTHER" id="PTHR23090:SF9">
    <property type="entry name" value="GLUTAMINE-DEPENDENT NAD(+) SYNTHETASE"/>
    <property type="match status" value="1"/>
</dbReference>
<evidence type="ECO:0000259" key="10">
    <source>
        <dbReference type="PROSITE" id="PS50263"/>
    </source>
</evidence>
<reference evidence="11 12" key="1">
    <citation type="submission" date="2014-04" db="EMBL/GenBank/DDBJ databases">
        <title>Genome assembly of Hyalangium minutum DSM 14724.</title>
        <authorList>
            <person name="Sharma G."/>
            <person name="Subramanian S."/>
        </authorList>
    </citation>
    <scope>NUCLEOTIDE SEQUENCE [LARGE SCALE GENOMIC DNA]</scope>
    <source>
        <strain evidence="11 12">DSM 14724</strain>
    </source>
</reference>
<dbReference type="InterPro" id="IPR003010">
    <property type="entry name" value="C-N_Hydrolase"/>
</dbReference>
<dbReference type="PATRIC" id="fig|394096.3.peg.7692"/>
<dbReference type="InterPro" id="IPR036526">
    <property type="entry name" value="C-N_Hydrolase_sf"/>
</dbReference>
<dbReference type="GO" id="GO:0004359">
    <property type="term" value="F:glutaminase activity"/>
    <property type="evidence" value="ECO:0007669"/>
    <property type="project" value="InterPro"/>
</dbReference>
<feature type="binding site" evidence="7">
    <location>
        <position position="188"/>
    </location>
    <ligand>
        <name>L-glutamine</name>
        <dbReference type="ChEBI" id="CHEBI:58359"/>
    </ligand>
</feature>
<dbReference type="GO" id="GO:0005737">
    <property type="term" value="C:cytoplasm"/>
    <property type="evidence" value="ECO:0007669"/>
    <property type="project" value="InterPro"/>
</dbReference>